<comment type="caution">
    <text evidence="9">The sequence shown here is derived from an EMBL/GenBank/DDBJ whole genome shotgun (WGS) entry which is preliminary data.</text>
</comment>
<keyword evidence="10" id="KW-1185">Reference proteome</keyword>
<dbReference type="OMA" id="ILVKWKM"/>
<keyword evidence="3 5" id="KW-0442">Lipid degradation</keyword>
<sequence length="752" mass="84353">MSSSWSGDYSCDSSAERSYNDLVSDLHGKGVPMLRITKSYTLKKIIVLFSNMNDGLQYLPASDKHSSLLFANIRAVHALPRSDIVCHKARLSQFQHCLEVVTQFGWSWYLICSTELDRGTWLDFLEKRRRLYLAESRTNVADVSIARYWSSAALHGKSTLSFNEVSALFNSLFGYIPPDDFASRFRVCDSNNNTYLDFEEFRTLFILFNEIDVIKKIYTAEVADAQNGMSAQEFTQFCVKNDVGGSTTPMRCAALFHLFTNRQAERLNMTIFTAFLLHPEHNCVVDPRQLRVADVMDFPLNHYYISSSHNTYLLGNQLNSASSCSTYRDVLRAGCRCVEIDCWDGPEGQPIVYHGHTMTSKIRFDDVIRTIDAHAFQNPETEANAPWNPREFPVIVSLEVHTSGEQTNRMAEIMHDVFGDRLFVSKQNVSAYTPAKLRGKILVKWKMNAAGVEEVKDTTGSGIRPDRRSSPRGPGSTLSACASIGSVSTSTWGAQEQPYHVESFTEGEAGRLGIVEPVNFARQNSRMLARTYPLGTRIDSSNYDPMPMWRVGCQMVALNWQTRDDFLRVNEGFFGHQNGGCGYVLKPPYLRDVGLEAQASPFVLVLRIICGSHLHTTFDGVEATHLSLRVWIHGTLSPVEMPVTPASVYPQWNETVKLRGEYKELDVLCIKIVARAANGSTCEVCTSCLPVNVLRCGFHAIPVRHQKGGQVADIASVFCHVNFETLRTRNAESDDASARLQTRVAPTTRRVS</sequence>
<dbReference type="Gene3D" id="2.60.40.150">
    <property type="entry name" value="C2 domain"/>
    <property type="match status" value="1"/>
</dbReference>
<dbReference type="PANTHER" id="PTHR10336">
    <property type="entry name" value="PHOSPHOINOSITIDE-SPECIFIC PHOSPHOLIPASE C FAMILY PROTEIN"/>
    <property type="match status" value="1"/>
</dbReference>
<reference evidence="9 10" key="1">
    <citation type="submission" date="2015-07" db="EMBL/GenBank/DDBJ databases">
        <title>High-quality genome of monoxenous trypanosomatid Leptomonas pyrrhocoris.</title>
        <authorList>
            <person name="Flegontov P."/>
            <person name="Butenko A."/>
            <person name="Firsov S."/>
            <person name="Vlcek C."/>
            <person name="Logacheva M.D."/>
            <person name="Field M."/>
            <person name="Filatov D."/>
            <person name="Flegontova O."/>
            <person name="Gerasimov E."/>
            <person name="Jackson A.P."/>
            <person name="Kelly S."/>
            <person name="Opperdoes F."/>
            <person name="O'Reilly A."/>
            <person name="Votypka J."/>
            <person name="Yurchenko V."/>
            <person name="Lukes J."/>
        </authorList>
    </citation>
    <scope>NUCLEOTIDE SEQUENCE [LARGE SCALE GENOMIC DNA]</scope>
    <source>
        <strain evidence="9">H10</strain>
    </source>
</reference>
<dbReference type="GO" id="GO:0004435">
    <property type="term" value="F:phosphatidylinositol-4,5-bisphosphate phospholipase C activity"/>
    <property type="evidence" value="ECO:0007669"/>
    <property type="project" value="UniProtKB-EC"/>
</dbReference>
<dbReference type="CDD" id="cd08558">
    <property type="entry name" value="PI-PLCc_eukaryota"/>
    <property type="match status" value="1"/>
</dbReference>
<name>A0A0M9G9Y7_LEPPY</name>
<feature type="domain" description="EF-hand" evidence="8">
    <location>
        <begin position="176"/>
        <end position="211"/>
    </location>
</feature>
<accession>A0A0M9G9Y7</accession>
<organism evidence="9 10">
    <name type="scientific">Leptomonas pyrrhocoris</name>
    <name type="common">Firebug parasite</name>
    <dbReference type="NCBI Taxonomy" id="157538"/>
    <lineage>
        <taxon>Eukaryota</taxon>
        <taxon>Discoba</taxon>
        <taxon>Euglenozoa</taxon>
        <taxon>Kinetoplastea</taxon>
        <taxon>Metakinetoplastina</taxon>
        <taxon>Trypanosomatida</taxon>
        <taxon>Trypanosomatidae</taxon>
        <taxon>Leishmaniinae</taxon>
        <taxon>Leptomonas</taxon>
    </lineage>
</organism>
<dbReference type="InterPro" id="IPR001192">
    <property type="entry name" value="PI-PLC_fam"/>
</dbReference>
<dbReference type="Proteomes" id="UP000037923">
    <property type="component" value="Unassembled WGS sequence"/>
</dbReference>
<evidence type="ECO:0000256" key="5">
    <source>
        <dbReference type="RuleBase" id="RU361133"/>
    </source>
</evidence>
<dbReference type="SUPFAM" id="SSF49562">
    <property type="entry name" value="C2 domain (Calcium/lipid-binding domain, CaLB)"/>
    <property type="match status" value="1"/>
</dbReference>
<dbReference type="Gene3D" id="1.10.238.10">
    <property type="entry name" value="EF-hand"/>
    <property type="match status" value="1"/>
</dbReference>
<dbReference type="SMART" id="SM00148">
    <property type="entry name" value="PLCXc"/>
    <property type="match status" value="1"/>
</dbReference>
<dbReference type="Pfam" id="PF00388">
    <property type="entry name" value="PI-PLC-X"/>
    <property type="match status" value="1"/>
</dbReference>
<evidence type="ECO:0000313" key="9">
    <source>
        <dbReference type="EMBL" id="KPA85843.1"/>
    </source>
</evidence>
<dbReference type="Gene3D" id="3.20.20.190">
    <property type="entry name" value="Phosphatidylinositol (PI) phosphodiesterase"/>
    <property type="match status" value="1"/>
</dbReference>
<dbReference type="InterPro" id="IPR035892">
    <property type="entry name" value="C2_domain_sf"/>
</dbReference>
<dbReference type="PROSITE" id="PS50008">
    <property type="entry name" value="PIPLC_Y_DOMAIN"/>
    <property type="match status" value="1"/>
</dbReference>
<dbReference type="InterPro" id="IPR017946">
    <property type="entry name" value="PLC-like_Pdiesterase_TIM-brl"/>
</dbReference>
<evidence type="ECO:0000259" key="8">
    <source>
        <dbReference type="PROSITE" id="PS50222"/>
    </source>
</evidence>
<keyword evidence="4 5" id="KW-0443">Lipid metabolism</keyword>
<dbReference type="SUPFAM" id="SSF51695">
    <property type="entry name" value="PLC-like phosphodiesterases"/>
    <property type="match status" value="1"/>
</dbReference>
<dbReference type="PANTHER" id="PTHR10336:SF36">
    <property type="entry name" value="1-PHOSPHATIDYLINOSITOL 4,5-BISPHOSPHATE PHOSPHODIESTERASE BETA-4"/>
    <property type="match status" value="1"/>
</dbReference>
<comment type="catalytic activity">
    <reaction evidence="5">
        <text>a 1,2-diacyl-sn-glycero-3-phospho-(1D-myo-inositol-4,5-bisphosphate) + H2O = 1D-myo-inositol 1,4,5-trisphosphate + a 1,2-diacyl-sn-glycerol + H(+)</text>
        <dbReference type="Rhea" id="RHEA:33179"/>
        <dbReference type="ChEBI" id="CHEBI:15377"/>
        <dbReference type="ChEBI" id="CHEBI:15378"/>
        <dbReference type="ChEBI" id="CHEBI:17815"/>
        <dbReference type="ChEBI" id="CHEBI:58456"/>
        <dbReference type="ChEBI" id="CHEBI:203600"/>
        <dbReference type="EC" id="3.1.4.11"/>
    </reaction>
</comment>
<dbReference type="InterPro" id="IPR011992">
    <property type="entry name" value="EF-hand-dom_pair"/>
</dbReference>
<dbReference type="GeneID" id="26900471"/>
<dbReference type="AlphaFoldDB" id="A0A0M9G9Y7"/>
<dbReference type="GO" id="GO:0048015">
    <property type="term" value="P:phosphatidylinositol-mediated signaling"/>
    <property type="evidence" value="ECO:0007669"/>
    <property type="project" value="TreeGrafter"/>
</dbReference>
<feature type="domain" description="PI-PLC Y-box" evidence="7">
    <location>
        <begin position="499"/>
        <end position="591"/>
    </location>
</feature>
<evidence type="ECO:0000256" key="1">
    <source>
        <dbReference type="ARBA" id="ARBA00012368"/>
    </source>
</evidence>
<evidence type="ECO:0000313" key="10">
    <source>
        <dbReference type="Proteomes" id="UP000037923"/>
    </source>
</evidence>
<feature type="region of interest" description="Disordered" evidence="6">
    <location>
        <begin position="456"/>
        <end position="480"/>
    </location>
</feature>
<keyword evidence="2 5" id="KW-0378">Hydrolase</keyword>
<evidence type="ECO:0000256" key="4">
    <source>
        <dbReference type="ARBA" id="ARBA00023098"/>
    </source>
</evidence>
<dbReference type="GO" id="GO:0051209">
    <property type="term" value="P:release of sequestered calcium ion into cytosol"/>
    <property type="evidence" value="ECO:0007669"/>
    <property type="project" value="TreeGrafter"/>
</dbReference>
<evidence type="ECO:0000259" key="7">
    <source>
        <dbReference type="PROSITE" id="PS50008"/>
    </source>
</evidence>
<dbReference type="InterPro" id="IPR001711">
    <property type="entry name" value="PLipase_C_Pinositol-sp_Y"/>
</dbReference>
<proteinExistence type="predicted"/>
<gene>
    <name evidence="9" type="ORF">ABB37_00173</name>
</gene>
<protein>
    <recommendedName>
        <fullName evidence="1 5">Phosphoinositide phospholipase C</fullName>
        <ecNumber evidence="1 5">3.1.4.11</ecNumber>
    </recommendedName>
</protein>
<dbReference type="RefSeq" id="XP_015664282.1">
    <property type="nucleotide sequence ID" value="XM_015796274.1"/>
</dbReference>
<dbReference type="PROSITE" id="PS50222">
    <property type="entry name" value="EF_HAND_2"/>
    <property type="match status" value="1"/>
</dbReference>
<dbReference type="OrthoDB" id="269822at2759"/>
<dbReference type="CDD" id="cd15898">
    <property type="entry name" value="EFh_PI-PLC"/>
    <property type="match status" value="1"/>
</dbReference>
<dbReference type="EMBL" id="LGTL01000001">
    <property type="protein sequence ID" value="KPA85843.1"/>
    <property type="molecule type" value="Genomic_DNA"/>
</dbReference>
<feature type="region of interest" description="Disordered" evidence="6">
    <location>
        <begin position="732"/>
        <end position="752"/>
    </location>
</feature>
<dbReference type="SMART" id="SM00149">
    <property type="entry name" value="PLCYc"/>
    <property type="match status" value="1"/>
</dbReference>
<dbReference type="VEuPathDB" id="TriTrypDB:LpyrH10_01_1730"/>
<dbReference type="PROSITE" id="PS50007">
    <property type="entry name" value="PIPLC_X_DOMAIN"/>
    <property type="match status" value="1"/>
</dbReference>
<dbReference type="GO" id="GO:0005509">
    <property type="term" value="F:calcium ion binding"/>
    <property type="evidence" value="ECO:0007669"/>
    <property type="project" value="InterPro"/>
</dbReference>
<dbReference type="InterPro" id="IPR000909">
    <property type="entry name" value="PLipase_C_PInositol-sp_X_dom"/>
</dbReference>
<evidence type="ECO:0000256" key="2">
    <source>
        <dbReference type="ARBA" id="ARBA00022801"/>
    </source>
</evidence>
<evidence type="ECO:0000256" key="3">
    <source>
        <dbReference type="ARBA" id="ARBA00022963"/>
    </source>
</evidence>
<dbReference type="SUPFAM" id="SSF47473">
    <property type="entry name" value="EF-hand"/>
    <property type="match status" value="1"/>
</dbReference>
<evidence type="ECO:0000256" key="6">
    <source>
        <dbReference type="SAM" id="MobiDB-lite"/>
    </source>
</evidence>
<dbReference type="EC" id="3.1.4.11" evidence="1 5"/>
<dbReference type="PRINTS" id="PR00390">
    <property type="entry name" value="PHPHLIPASEC"/>
</dbReference>
<dbReference type="GO" id="GO:0016042">
    <property type="term" value="P:lipid catabolic process"/>
    <property type="evidence" value="ECO:0007669"/>
    <property type="project" value="UniProtKB-KW"/>
</dbReference>
<dbReference type="Pfam" id="PF00387">
    <property type="entry name" value="PI-PLC-Y"/>
    <property type="match status" value="1"/>
</dbReference>
<dbReference type="InterPro" id="IPR002048">
    <property type="entry name" value="EF_hand_dom"/>
</dbReference>